<accession>A0ABW1KPV8</accession>
<feature type="compositionally biased region" description="Basic residues" evidence="1">
    <location>
        <begin position="67"/>
        <end position="88"/>
    </location>
</feature>
<comment type="caution">
    <text evidence="2">The sequence shown here is derived from an EMBL/GenBank/DDBJ whole genome shotgun (WGS) entry which is preliminary data.</text>
</comment>
<organism evidence="2 3">
    <name type="scientific">Plantactinospora solaniradicis</name>
    <dbReference type="NCBI Taxonomy" id="1723736"/>
    <lineage>
        <taxon>Bacteria</taxon>
        <taxon>Bacillati</taxon>
        <taxon>Actinomycetota</taxon>
        <taxon>Actinomycetes</taxon>
        <taxon>Micromonosporales</taxon>
        <taxon>Micromonosporaceae</taxon>
        <taxon>Plantactinospora</taxon>
    </lineage>
</organism>
<feature type="region of interest" description="Disordered" evidence="1">
    <location>
        <begin position="60"/>
        <end position="105"/>
    </location>
</feature>
<reference evidence="3" key="1">
    <citation type="journal article" date="2019" name="Int. J. Syst. Evol. Microbiol.">
        <title>The Global Catalogue of Microorganisms (GCM) 10K type strain sequencing project: providing services to taxonomists for standard genome sequencing and annotation.</title>
        <authorList>
            <consortium name="The Broad Institute Genomics Platform"/>
            <consortium name="The Broad Institute Genome Sequencing Center for Infectious Disease"/>
            <person name="Wu L."/>
            <person name="Ma J."/>
        </authorList>
    </citation>
    <scope>NUCLEOTIDE SEQUENCE [LARGE SCALE GENOMIC DNA]</scope>
    <source>
        <strain evidence="3">ZS-35-S2</strain>
    </source>
</reference>
<sequence length="105" mass="11698">MWNNIAPANILTAFSKLVDQMRASNPTMKLLVAKIIPMNPSNCSACGQRAVNLNNAIPGWAASKTTTAHRGRPVDRRQHRHRHGRRRTPQQTPATRRSRPSGSTH</sequence>
<evidence type="ECO:0000313" key="2">
    <source>
        <dbReference type="EMBL" id="MFC6022893.1"/>
    </source>
</evidence>
<dbReference type="Proteomes" id="UP001596203">
    <property type="component" value="Unassembled WGS sequence"/>
</dbReference>
<gene>
    <name evidence="2" type="ORF">ACFP2T_42915</name>
</gene>
<dbReference type="SUPFAM" id="SSF52266">
    <property type="entry name" value="SGNH hydrolase"/>
    <property type="match status" value="1"/>
</dbReference>
<evidence type="ECO:0000313" key="3">
    <source>
        <dbReference type="Proteomes" id="UP001596203"/>
    </source>
</evidence>
<dbReference type="RefSeq" id="WP_377432789.1">
    <property type="nucleotide sequence ID" value="NZ_JBHSPR010000069.1"/>
</dbReference>
<protein>
    <recommendedName>
        <fullName evidence="4">Transposase</fullName>
    </recommendedName>
</protein>
<proteinExistence type="predicted"/>
<evidence type="ECO:0000256" key="1">
    <source>
        <dbReference type="SAM" id="MobiDB-lite"/>
    </source>
</evidence>
<dbReference type="InterPro" id="IPR036514">
    <property type="entry name" value="SGNH_hydro_sf"/>
</dbReference>
<evidence type="ECO:0008006" key="4">
    <source>
        <dbReference type="Google" id="ProtNLM"/>
    </source>
</evidence>
<name>A0ABW1KPV8_9ACTN</name>
<keyword evidence="3" id="KW-1185">Reference proteome</keyword>
<dbReference type="Gene3D" id="3.40.50.1110">
    <property type="entry name" value="SGNH hydrolase"/>
    <property type="match status" value="1"/>
</dbReference>
<dbReference type="EMBL" id="JBHSPR010000069">
    <property type="protein sequence ID" value="MFC6022893.1"/>
    <property type="molecule type" value="Genomic_DNA"/>
</dbReference>